<keyword evidence="2" id="KW-0614">Plasmid</keyword>
<geneLocation type="plasmid" evidence="2 3">
    <name>unnamed3</name>
</geneLocation>
<name>A0A3G8YJZ0_9DEIO</name>
<gene>
    <name evidence="2" type="ORF">EHF33_20370</name>
</gene>
<sequence length="270" mass="29951">MSCWRHIHASVIGTSHTSTGQPCQDSHAVKVVTTGRDESLLLVVTSDGAGTGMHSDEGSVQVCEEVLRWLEVRLIDGNEFLTSEDGLVLIHNLKTLLQNYAEAEERNYMLRDLACTLNVAAVLPDRAWFLQVGDGAAVVQSRDTALELIFWPDNGEYANQTYFVTDVPDDHIHVRVVETQLERVALMTDGLQTLALALQQRSAHAPFFEPMFQALDVLEGMETDAHLALQTGLIRFLNSPNVNARTNDDKTLVLCSRRTLPNRKTETPVA</sequence>
<dbReference type="Pfam" id="PF13672">
    <property type="entry name" value="PP2C_2"/>
    <property type="match status" value="1"/>
</dbReference>
<evidence type="ECO:0000313" key="3">
    <source>
        <dbReference type="Proteomes" id="UP000276417"/>
    </source>
</evidence>
<evidence type="ECO:0000313" key="2">
    <source>
        <dbReference type="EMBL" id="AZI45263.1"/>
    </source>
</evidence>
<organism evidence="2 3">
    <name type="scientific">Deinococcus psychrotolerans</name>
    <dbReference type="NCBI Taxonomy" id="2489213"/>
    <lineage>
        <taxon>Bacteria</taxon>
        <taxon>Thermotogati</taxon>
        <taxon>Deinococcota</taxon>
        <taxon>Deinococci</taxon>
        <taxon>Deinococcales</taxon>
        <taxon>Deinococcaceae</taxon>
        <taxon>Deinococcus</taxon>
    </lineage>
</organism>
<proteinExistence type="predicted"/>
<dbReference type="EMBL" id="CP034187">
    <property type="protein sequence ID" value="AZI45263.1"/>
    <property type="molecule type" value="Genomic_DNA"/>
</dbReference>
<keyword evidence="3" id="KW-1185">Reference proteome</keyword>
<dbReference type="OrthoDB" id="9805674at2"/>
<dbReference type="SUPFAM" id="SSF81606">
    <property type="entry name" value="PP2C-like"/>
    <property type="match status" value="1"/>
</dbReference>
<evidence type="ECO:0000259" key="1">
    <source>
        <dbReference type="Pfam" id="PF13672"/>
    </source>
</evidence>
<dbReference type="KEGG" id="dph:EHF33_20370"/>
<dbReference type="InterPro" id="IPR001932">
    <property type="entry name" value="PPM-type_phosphatase-like_dom"/>
</dbReference>
<dbReference type="InterPro" id="IPR036457">
    <property type="entry name" value="PPM-type-like_dom_sf"/>
</dbReference>
<reference evidence="2 3" key="1">
    <citation type="submission" date="2018-11" db="EMBL/GenBank/DDBJ databases">
        <title>Deinococcus shelandsis sp. nov., isolated from South Shetland Islands soil of Antarctica.</title>
        <authorList>
            <person name="Tian J."/>
        </authorList>
    </citation>
    <scope>NUCLEOTIDE SEQUENCE [LARGE SCALE GENOMIC DNA]</scope>
    <source>
        <strain evidence="2 3">S14-83T</strain>
        <plasmid evidence="2 3">unnamed3</plasmid>
    </source>
</reference>
<dbReference type="AlphaFoldDB" id="A0A3G8YJZ0"/>
<dbReference type="Gene3D" id="3.60.40.10">
    <property type="entry name" value="PPM-type phosphatase domain"/>
    <property type="match status" value="1"/>
</dbReference>
<dbReference type="RefSeq" id="WP_124875696.1">
    <property type="nucleotide sequence ID" value="NZ_CP034187.1"/>
</dbReference>
<protein>
    <submittedName>
        <fullName evidence="2">Protein phosphatase 2C domain-containing protein</fullName>
    </submittedName>
</protein>
<feature type="domain" description="PPM-type phosphatase" evidence="1">
    <location>
        <begin position="12"/>
        <end position="218"/>
    </location>
</feature>
<accession>A0A3G8YJZ0</accession>
<dbReference type="Proteomes" id="UP000276417">
    <property type="component" value="Plasmid unnamed3"/>
</dbReference>